<keyword evidence="2" id="KW-1185">Reference proteome</keyword>
<evidence type="ECO:0000313" key="2">
    <source>
        <dbReference type="Proteomes" id="UP000501690"/>
    </source>
</evidence>
<gene>
    <name evidence="1" type="ORF">DEO72_LG6g1998</name>
</gene>
<sequence length="131" mass="14801">MSHGKYKRKVSLGFRVYDAHMNLPARGPTSMNLPACSFALRTSPLVVLLNGPPRTQLLSSVSTEHTNLPRSYPHMRVIGYEPPCSYHHVFTTIHEPTAHGITSPDPSFTSQHDNENKKSTLRYTRYILKLV</sequence>
<dbReference type="AlphaFoldDB" id="A0A4D6MA65"/>
<accession>A0A4D6MA65</accession>
<reference evidence="1 2" key="1">
    <citation type="submission" date="2019-04" db="EMBL/GenBank/DDBJ databases">
        <title>An improved genome assembly and genetic linkage map for asparagus bean, Vigna unguiculata ssp. sesquipedialis.</title>
        <authorList>
            <person name="Xia Q."/>
            <person name="Zhang R."/>
            <person name="Dong Y."/>
        </authorList>
    </citation>
    <scope>NUCLEOTIDE SEQUENCE [LARGE SCALE GENOMIC DNA]</scope>
    <source>
        <tissue evidence="1">Leaf</tissue>
    </source>
</reference>
<name>A0A4D6MA65_VIGUN</name>
<evidence type="ECO:0000313" key="1">
    <source>
        <dbReference type="EMBL" id="QCD97288.1"/>
    </source>
</evidence>
<dbReference type="Proteomes" id="UP000501690">
    <property type="component" value="Linkage Group LG6"/>
</dbReference>
<organism evidence="1 2">
    <name type="scientific">Vigna unguiculata</name>
    <name type="common">Cowpea</name>
    <dbReference type="NCBI Taxonomy" id="3917"/>
    <lineage>
        <taxon>Eukaryota</taxon>
        <taxon>Viridiplantae</taxon>
        <taxon>Streptophyta</taxon>
        <taxon>Embryophyta</taxon>
        <taxon>Tracheophyta</taxon>
        <taxon>Spermatophyta</taxon>
        <taxon>Magnoliopsida</taxon>
        <taxon>eudicotyledons</taxon>
        <taxon>Gunneridae</taxon>
        <taxon>Pentapetalae</taxon>
        <taxon>rosids</taxon>
        <taxon>fabids</taxon>
        <taxon>Fabales</taxon>
        <taxon>Fabaceae</taxon>
        <taxon>Papilionoideae</taxon>
        <taxon>50 kb inversion clade</taxon>
        <taxon>NPAAA clade</taxon>
        <taxon>indigoferoid/millettioid clade</taxon>
        <taxon>Phaseoleae</taxon>
        <taxon>Vigna</taxon>
    </lineage>
</organism>
<protein>
    <submittedName>
        <fullName evidence="1">Uncharacterized protein</fullName>
    </submittedName>
</protein>
<dbReference type="EMBL" id="CP039350">
    <property type="protein sequence ID" value="QCD97288.1"/>
    <property type="molecule type" value="Genomic_DNA"/>
</dbReference>
<proteinExistence type="predicted"/>